<evidence type="ECO:0000313" key="3">
    <source>
        <dbReference type="Proteomes" id="UP000282971"/>
    </source>
</evidence>
<dbReference type="PANTHER" id="PTHR38598">
    <property type="entry name" value="INNER MEMBRANE PROTEIN YJCH"/>
    <property type="match status" value="1"/>
</dbReference>
<evidence type="ECO:0000256" key="1">
    <source>
        <dbReference type="SAM" id="Phobius"/>
    </source>
</evidence>
<comment type="caution">
    <text evidence="2">The sequence shown here is derived from an EMBL/GenBank/DDBJ whole genome shotgun (WGS) entry which is preliminary data.</text>
</comment>
<organism evidence="2 3">
    <name type="scientific">Sphingomonas crocodyli</name>
    <dbReference type="NCBI Taxonomy" id="1979270"/>
    <lineage>
        <taxon>Bacteria</taxon>
        <taxon>Pseudomonadati</taxon>
        <taxon>Pseudomonadota</taxon>
        <taxon>Alphaproteobacteria</taxon>
        <taxon>Sphingomonadales</taxon>
        <taxon>Sphingomonadaceae</taxon>
        <taxon>Sphingomonas</taxon>
    </lineage>
</organism>
<accession>A0A437M175</accession>
<keyword evidence="1" id="KW-0812">Transmembrane</keyword>
<evidence type="ECO:0000313" key="2">
    <source>
        <dbReference type="EMBL" id="RVT91335.1"/>
    </source>
</evidence>
<name>A0A437M175_9SPHN</name>
<dbReference type="AlphaFoldDB" id="A0A437M175"/>
<dbReference type="GO" id="GO:0005886">
    <property type="term" value="C:plasma membrane"/>
    <property type="evidence" value="ECO:0007669"/>
    <property type="project" value="TreeGrafter"/>
</dbReference>
<reference evidence="2 3" key="1">
    <citation type="submission" date="2019-01" db="EMBL/GenBank/DDBJ databases">
        <authorList>
            <person name="Chen W.-M."/>
        </authorList>
    </citation>
    <scope>NUCLEOTIDE SEQUENCE [LARGE SCALE GENOMIC DNA]</scope>
    <source>
        <strain evidence="2 3">CCP-7</strain>
    </source>
</reference>
<dbReference type="InterPro" id="IPR052959">
    <property type="entry name" value="Inner_membrane_assoc"/>
</dbReference>
<sequence length="109" mass="11606">MSIPDPADGAAVEARIAADPRYVALVRDRQRFSWTLTAITVLVYSSFISLIAFDKPFMATPIAGGATSIAVVLGAAMLLGTVIICAVYVRRANSTYDARVAELLKDVDA</sequence>
<dbReference type="OrthoDB" id="5297034at2"/>
<feature type="transmembrane region" description="Helical" evidence="1">
    <location>
        <begin position="32"/>
        <end position="53"/>
    </location>
</feature>
<dbReference type="EMBL" id="SACN01000002">
    <property type="protein sequence ID" value="RVT91335.1"/>
    <property type="molecule type" value="Genomic_DNA"/>
</dbReference>
<gene>
    <name evidence="2" type="ORF">EOD43_15815</name>
</gene>
<dbReference type="InterPro" id="IPR007436">
    <property type="entry name" value="DUF485"/>
</dbReference>
<dbReference type="PANTHER" id="PTHR38598:SF1">
    <property type="entry name" value="INNER MEMBRANE PROTEIN YJCH"/>
    <property type="match status" value="1"/>
</dbReference>
<keyword evidence="1" id="KW-0472">Membrane</keyword>
<dbReference type="Pfam" id="PF04341">
    <property type="entry name" value="DUF485"/>
    <property type="match status" value="1"/>
</dbReference>
<protein>
    <submittedName>
        <fullName evidence="2">DUF485 domain-containing protein</fullName>
    </submittedName>
</protein>
<keyword evidence="1" id="KW-1133">Transmembrane helix</keyword>
<dbReference type="RefSeq" id="WP_127745012.1">
    <property type="nucleotide sequence ID" value="NZ_SACN01000002.1"/>
</dbReference>
<proteinExistence type="predicted"/>
<keyword evidence="3" id="KW-1185">Reference proteome</keyword>
<feature type="transmembrane region" description="Helical" evidence="1">
    <location>
        <begin position="65"/>
        <end position="89"/>
    </location>
</feature>
<dbReference type="Proteomes" id="UP000282971">
    <property type="component" value="Unassembled WGS sequence"/>
</dbReference>